<name>A0AAD8C9H0_BIOPF</name>
<reference evidence="1" key="1">
    <citation type="journal article" date="2023" name="PLoS Negl. Trop. Dis.">
        <title>A genome sequence for Biomphalaria pfeifferi, the major vector snail for the human-infecting parasite Schistosoma mansoni.</title>
        <authorList>
            <person name="Bu L."/>
            <person name="Lu L."/>
            <person name="Laidemitt M.R."/>
            <person name="Zhang S.M."/>
            <person name="Mutuku M."/>
            <person name="Mkoji G."/>
            <person name="Steinauer M."/>
            <person name="Loker E.S."/>
        </authorList>
    </citation>
    <scope>NUCLEOTIDE SEQUENCE</scope>
    <source>
        <strain evidence="1">KasaAsao</strain>
    </source>
</reference>
<reference evidence="1" key="2">
    <citation type="submission" date="2023-04" db="EMBL/GenBank/DDBJ databases">
        <authorList>
            <person name="Bu L."/>
            <person name="Lu L."/>
            <person name="Laidemitt M.R."/>
            <person name="Zhang S.M."/>
            <person name="Mutuku M."/>
            <person name="Mkoji G."/>
            <person name="Steinauer M."/>
            <person name="Loker E.S."/>
        </authorList>
    </citation>
    <scope>NUCLEOTIDE SEQUENCE</scope>
    <source>
        <strain evidence="1">KasaAsao</strain>
        <tissue evidence="1">Whole Snail</tissue>
    </source>
</reference>
<dbReference type="EMBL" id="JASAOG010000004">
    <property type="protein sequence ID" value="KAK0068861.1"/>
    <property type="molecule type" value="Genomic_DNA"/>
</dbReference>
<proteinExistence type="predicted"/>
<protein>
    <submittedName>
        <fullName evidence="1">E3 ubiquitin-protein ligase makorin-1</fullName>
    </submittedName>
</protein>
<dbReference type="AlphaFoldDB" id="A0AAD8C9H0"/>
<dbReference type="Proteomes" id="UP001233172">
    <property type="component" value="Unassembled WGS sequence"/>
</dbReference>
<gene>
    <name evidence="1" type="ORF">Bpfe_001824</name>
</gene>
<evidence type="ECO:0000313" key="2">
    <source>
        <dbReference type="Proteomes" id="UP001233172"/>
    </source>
</evidence>
<accession>A0AAD8C9H0</accession>
<keyword evidence="2" id="KW-1185">Reference proteome</keyword>
<evidence type="ECO:0000313" key="1">
    <source>
        <dbReference type="EMBL" id="KAK0068861.1"/>
    </source>
</evidence>
<sequence length="129" mass="14538">MTTLRRLDELSCKQLKEELRARELMIFCDKEKMRVRLRQNLVDEGEDAETYLFEDGETMIATLSREKLGQLAKEKAAPAESSVDYFVGNTLLPSVAPTVRPPPALTNVHYPVGHLNLFGTNRATKGTML</sequence>
<comment type="caution">
    <text evidence="1">The sequence shown here is derived from an EMBL/GenBank/DDBJ whole genome shotgun (WGS) entry which is preliminary data.</text>
</comment>
<organism evidence="1 2">
    <name type="scientific">Biomphalaria pfeifferi</name>
    <name type="common">Bloodfluke planorb</name>
    <name type="synonym">Freshwater snail</name>
    <dbReference type="NCBI Taxonomy" id="112525"/>
    <lineage>
        <taxon>Eukaryota</taxon>
        <taxon>Metazoa</taxon>
        <taxon>Spiralia</taxon>
        <taxon>Lophotrochozoa</taxon>
        <taxon>Mollusca</taxon>
        <taxon>Gastropoda</taxon>
        <taxon>Heterobranchia</taxon>
        <taxon>Euthyneura</taxon>
        <taxon>Panpulmonata</taxon>
        <taxon>Hygrophila</taxon>
        <taxon>Lymnaeoidea</taxon>
        <taxon>Planorbidae</taxon>
        <taxon>Biomphalaria</taxon>
    </lineage>
</organism>